<evidence type="ECO:0000256" key="1">
    <source>
        <dbReference type="SAM" id="MobiDB-lite"/>
    </source>
</evidence>
<evidence type="ECO:0000313" key="3">
    <source>
        <dbReference type="EMBL" id="KAF9571743.1"/>
    </source>
</evidence>
<dbReference type="AlphaFoldDB" id="A0A9P6K9R2"/>
<protein>
    <recommendedName>
        <fullName evidence="5">Secreted protein</fullName>
    </recommendedName>
</protein>
<evidence type="ECO:0000313" key="4">
    <source>
        <dbReference type="Proteomes" id="UP000780801"/>
    </source>
</evidence>
<accession>A0A9P6K9R2</accession>
<dbReference type="EMBL" id="JAABOA010005965">
    <property type="protein sequence ID" value="KAF9571743.1"/>
    <property type="molecule type" value="Genomic_DNA"/>
</dbReference>
<feature type="chain" id="PRO_5040221384" description="Secreted protein" evidence="2">
    <location>
        <begin position="25"/>
        <end position="170"/>
    </location>
</feature>
<reference evidence="3" key="1">
    <citation type="journal article" date="2020" name="Fungal Divers.">
        <title>Resolving the Mortierellaceae phylogeny through synthesis of multi-gene phylogenetics and phylogenomics.</title>
        <authorList>
            <person name="Vandepol N."/>
            <person name="Liber J."/>
            <person name="Desiro A."/>
            <person name="Na H."/>
            <person name="Kennedy M."/>
            <person name="Barry K."/>
            <person name="Grigoriev I.V."/>
            <person name="Miller A.N."/>
            <person name="O'Donnell K."/>
            <person name="Stajich J.E."/>
            <person name="Bonito G."/>
        </authorList>
    </citation>
    <scope>NUCLEOTIDE SEQUENCE</scope>
    <source>
        <strain evidence="3">KOD1015</strain>
    </source>
</reference>
<name>A0A9P6K9R2_9FUNG</name>
<organism evidence="3 4">
    <name type="scientific">Lunasporangiospora selenospora</name>
    <dbReference type="NCBI Taxonomy" id="979761"/>
    <lineage>
        <taxon>Eukaryota</taxon>
        <taxon>Fungi</taxon>
        <taxon>Fungi incertae sedis</taxon>
        <taxon>Mucoromycota</taxon>
        <taxon>Mortierellomycotina</taxon>
        <taxon>Mortierellomycetes</taxon>
        <taxon>Mortierellales</taxon>
        <taxon>Mortierellaceae</taxon>
        <taxon>Lunasporangiospora</taxon>
    </lineage>
</organism>
<keyword evidence="4" id="KW-1185">Reference proteome</keyword>
<keyword evidence="2" id="KW-0732">Signal</keyword>
<feature type="non-terminal residue" evidence="3">
    <location>
        <position position="170"/>
    </location>
</feature>
<feature type="compositionally biased region" description="Polar residues" evidence="1">
    <location>
        <begin position="78"/>
        <end position="88"/>
    </location>
</feature>
<sequence length="170" mass="19212">MATKLTFAFLLLAALAVLASYTEAHSWADCIDWKFKNSKKQDWSDKGGRCTGYARRFPLNKRFASLDSDWPSRHHQQFRNNPTGSRPCSTGKKGEAQEVGSNETRANPPSKAYGGKYGRMTVTHVGDTLCVRWPAKNHAKKWEPNNRVQINLSKSRNGKDISQRDLLKNT</sequence>
<evidence type="ECO:0008006" key="5">
    <source>
        <dbReference type="Google" id="ProtNLM"/>
    </source>
</evidence>
<dbReference type="OrthoDB" id="20029at2759"/>
<gene>
    <name evidence="3" type="ORF">BGW38_008588</name>
</gene>
<feature type="region of interest" description="Disordered" evidence="1">
    <location>
        <begin position="70"/>
        <end position="115"/>
    </location>
</feature>
<comment type="caution">
    <text evidence="3">The sequence shown here is derived from an EMBL/GenBank/DDBJ whole genome shotgun (WGS) entry which is preliminary data.</text>
</comment>
<proteinExistence type="predicted"/>
<feature type="signal peptide" evidence="2">
    <location>
        <begin position="1"/>
        <end position="24"/>
    </location>
</feature>
<evidence type="ECO:0000256" key="2">
    <source>
        <dbReference type="SAM" id="SignalP"/>
    </source>
</evidence>
<dbReference type="Proteomes" id="UP000780801">
    <property type="component" value="Unassembled WGS sequence"/>
</dbReference>